<dbReference type="GeneID" id="94426355"/>
<feature type="compositionally biased region" description="Polar residues" evidence="2">
    <location>
        <begin position="343"/>
        <end position="362"/>
    </location>
</feature>
<comment type="caution">
    <text evidence="3">The sequence shown here is derived from an EMBL/GenBank/DDBJ whole genome shotgun (WGS) entry which is preliminary data.</text>
</comment>
<feature type="compositionally biased region" description="Basic and acidic residues" evidence="2">
    <location>
        <begin position="302"/>
        <end position="328"/>
    </location>
</feature>
<organism evidence="3 4">
    <name type="scientific">Cystoisospora suis</name>
    <dbReference type="NCBI Taxonomy" id="483139"/>
    <lineage>
        <taxon>Eukaryota</taxon>
        <taxon>Sar</taxon>
        <taxon>Alveolata</taxon>
        <taxon>Apicomplexa</taxon>
        <taxon>Conoidasida</taxon>
        <taxon>Coccidia</taxon>
        <taxon>Eucoccidiorida</taxon>
        <taxon>Eimeriorina</taxon>
        <taxon>Sarcocystidae</taxon>
        <taxon>Cystoisospora</taxon>
    </lineage>
</organism>
<feature type="compositionally biased region" description="Basic and acidic residues" evidence="2">
    <location>
        <begin position="467"/>
        <end position="476"/>
    </location>
</feature>
<dbReference type="EMBL" id="MIGC01001238">
    <property type="protein sequence ID" value="PHJ23206.1"/>
    <property type="molecule type" value="Genomic_DNA"/>
</dbReference>
<evidence type="ECO:0000313" key="4">
    <source>
        <dbReference type="Proteomes" id="UP000221165"/>
    </source>
</evidence>
<dbReference type="RefSeq" id="XP_067924883.1">
    <property type="nucleotide sequence ID" value="XM_068063144.1"/>
</dbReference>
<reference evidence="3 4" key="1">
    <citation type="journal article" date="2017" name="Int. J. Parasitol.">
        <title>The genome of the protozoan parasite Cystoisospora suis and a reverse vaccinology approach to identify vaccine candidates.</title>
        <authorList>
            <person name="Palmieri N."/>
            <person name="Shrestha A."/>
            <person name="Ruttkowski B."/>
            <person name="Beck T."/>
            <person name="Vogl C."/>
            <person name="Tomley F."/>
            <person name="Blake D.P."/>
            <person name="Joachim A."/>
        </authorList>
    </citation>
    <scope>NUCLEOTIDE SEQUENCE [LARGE SCALE GENOMIC DNA]</scope>
    <source>
        <strain evidence="3 4">Wien I</strain>
    </source>
</reference>
<feature type="compositionally biased region" description="Polar residues" evidence="2">
    <location>
        <begin position="408"/>
        <end position="437"/>
    </location>
</feature>
<feature type="compositionally biased region" description="Basic and acidic residues" evidence="2">
    <location>
        <begin position="693"/>
        <end position="707"/>
    </location>
</feature>
<evidence type="ECO:0000256" key="1">
    <source>
        <dbReference type="SAM" id="Coils"/>
    </source>
</evidence>
<feature type="compositionally biased region" description="Basic and acidic residues" evidence="2">
    <location>
        <begin position="203"/>
        <end position="215"/>
    </location>
</feature>
<feature type="region of interest" description="Disordered" evidence="2">
    <location>
        <begin position="401"/>
        <end position="476"/>
    </location>
</feature>
<feature type="compositionally biased region" description="Low complexity" evidence="2">
    <location>
        <begin position="1"/>
        <end position="19"/>
    </location>
</feature>
<sequence>MENLSLLAPSLPSNCAPSNRQATPRRAPDMESYSPSSTFPPPSPAYSNPHASAGWDYPSPPGSPANHQEWRGHPPVHCNPVNEPPSKSGRDYHAHFQGNYPEYPDGNRLSLPPPHGISQVPSTSDCAFPGVLTPRSVDFPSNSPTQGLPAGLASSRDYGGAAEAFSDTASIASYYRQRQMQHHNVFSGGHRTDMREGAGSSMRGKETGGGERWKEGVGGVGENHQVDPRGELFSRRERADLLQPTTSSAWNSSAGRDETTSCISSRSPRFLQKERIANKESLPPAGVVSASWRLQEEERKNMEAYKRRQREAEELEQRKRLDRQRNIERGGGGGGLTRERGSEQSFTDLRSPSNFSCPSSHFTEGGGHTPRHQSILPDTRHPQEFGPTSLSHSYVRECVPPLNLDIPQGSSSPYSDQNFASANEGSHHTNSPSSPSAPSYFEPPQKRRSGGSVADSVYADSVVSQRSRRDGETTFIPRCDDRSARVKHIEGLKSTGSVIPLSAEARSAVVRAESRAALGKHTHLVDSDRPLMGDGDGQPTDDAPYPLNRMDGRNELLRRIEGDKKRGAPRLLPQDVRWNSSAAGVLSSRSALHSPHSCLGGIPSSPSSSLAGGGGESCTARDTMLRQNYGHPEAFECDDSASQSSARAAYRNQTRATTSLGDAQQVTKDYNEHRRQAQRVNPMYSDLFGRPTPDPRLDTATSDRTKTDTPSCRVGISGGDTLDRERANLRRSQLEQSKTAYERFVNAMQSDILGTTDADTPSSRLASAHNARTCLLRDKQQSQRRREQLQQAIDEGSGRLFHMKTDEEVGLPSARLNELQQQSAPGKTVELHLSGLGEDMTEEDIRRICTAEDPSAGNRPGVGNTQLRCSGGITKAENVGRRGPAGCVMRICLATDVLTSKCKGTGKIFLRCREGNSGEEEIVQRLLAARLGVRRGQTNVDPPRPTTTTPRSFHGRG</sequence>
<dbReference type="VEuPathDB" id="ToxoDB:CSUI_002946"/>
<keyword evidence="4" id="KW-1185">Reference proteome</keyword>
<protein>
    <submittedName>
        <fullName evidence="3">Uncharacterized protein</fullName>
    </submittedName>
</protein>
<feature type="coiled-coil region" evidence="1">
    <location>
        <begin position="772"/>
        <end position="799"/>
    </location>
</feature>
<feature type="region of interest" description="Disordered" evidence="2">
    <location>
        <begin position="1"/>
        <end position="128"/>
    </location>
</feature>
<dbReference type="Proteomes" id="UP000221165">
    <property type="component" value="Unassembled WGS sequence"/>
</dbReference>
<dbReference type="AlphaFoldDB" id="A0A2C6L7G4"/>
<evidence type="ECO:0000313" key="3">
    <source>
        <dbReference type="EMBL" id="PHJ23206.1"/>
    </source>
</evidence>
<feature type="compositionally biased region" description="Low complexity" evidence="2">
    <location>
        <begin position="452"/>
        <end position="464"/>
    </location>
</feature>
<evidence type="ECO:0000256" key="2">
    <source>
        <dbReference type="SAM" id="MobiDB-lite"/>
    </source>
</evidence>
<gene>
    <name evidence="3" type="ORF">CSUI_002946</name>
</gene>
<feature type="region of interest" description="Disordered" evidence="2">
    <location>
        <begin position="934"/>
        <end position="957"/>
    </location>
</feature>
<feature type="region of interest" description="Disordered" evidence="2">
    <location>
        <begin position="245"/>
        <end position="267"/>
    </location>
</feature>
<proteinExistence type="predicted"/>
<feature type="region of interest" description="Disordered" evidence="2">
    <location>
        <begin position="684"/>
        <end position="720"/>
    </location>
</feature>
<feature type="region of interest" description="Disordered" evidence="2">
    <location>
        <begin position="525"/>
        <end position="549"/>
    </location>
</feature>
<feature type="region of interest" description="Disordered" evidence="2">
    <location>
        <begin position="187"/>
        <end position="227"/>
    </location>
</feature>
<accession>A0A2C6L7G4</accession>
<name>A0A2C6L7G4_9APIC</name>
<keyword evidence="1" id="KW-0175">Coiled coil</keyword>
<feature type="region of interest" description="Disordered" evidence="2">
    <location>
        <begin position="302"/>
        <end position="389"/>
    </location>
</feature>
<dbReference type="OrthoDB" id="331283at2759"/>